<evidence type="ECO:0000256" key="1">
    <source>
        <dbReference type="ARBA" id="ARBA00004651"/>
    </source>
</evidence>
<accession>I9NV88</accession>
<feature type="transmembrane region" description="Helical" evidence="6">
    <location>
        <begin position="157"/>
        <end position="180"/>
    </location>
</feature>
<proteinExistence type="predicted"/>
<dbReference type="HOGENOM" id="CLU_001265_46_6_9"/>
<dbReference type="CDD" id="cd17316">
    <property type="entry name" value="MFS_SV2_like"/>
    <property type="match status" value="1"/>
</dbReference>
<dbReference type="Gene3D" id="1.20.1250.20">
    <property type="entry name" value="MFS general substrate transporter like domains"/>
    <property type="match status" value="1"/>
</dbReference>
<feature type="transmembrane region" description="Helical" evidence="6">
    <location>
        <begin position="367"/>
        <end position="388"/>
    </location>
</feature>
<organism evidence="8 9">
    <name type="scientific">Pelosinus fermentans JBW45</name>
    <dbReference type="NCBI Taxonomy" id="1192197"/>
    <lineage>
        <taxon>Bacteria</taxon>
        <taxon>Bacillati</taxon>
        <taxon>Bacillota</taxon>
        <taxon>Negativicutes</taxon>
        <taxon>Selenomonadales</taxon>
        <taxon>Sporomusaceae</taxon>
        <taxon>Pelosinus</taxon>
    </lineage>
</organism>
<evidence type="ECO:0000313" key="9">
    <source>
        <dbReference type="Proteomes" id="UP000005361"/>
    </source>
</evidence>
<feature type="transmembrane region" description="Helical" evidence="6">
    <location>
        <begin position="186"/>
        <end position="206"/>
    </location>
</feature>
<evidence type="ECO:0000256" key="6">
    <source>
        <dbReference type="SAM" id="Phobius"/>
    </source>
</evidence>
<dbReference type="InterPro" id="IPR036259">
    <property type="entry name" value="MFS_trans_sf"/>
</dbReference>
<dbReference type="RefSeq" id="WP_007954432.1">
    <property type="nucleotide sequence ID" value="NZ_CP010978.1"/>
</dbReference>
<keyword evidence="5 6" id="KW-0472">Membrane</keyword>
<dbReference type="Proteomes" id="UP000005361">
    <property type="component" value="Chromosome"/>
</dbReference>
<dbReference type="AlphaFoldDB" id="I9NV88"/>
<dbReference type="GO" id="GO:0005886">
    <property type="term" value="C:plasma membrane"/>
    <property type="evidence" value="ECO:0007669"/>
    <property type="project" value="UniProtKB-SubCell"/>
</dbReference>
<feature type="transmembrane region" description="Helical" evidence="6">
    <location>
        <begin position="276"/>
        <end position="300"/>
    </location>
</feature>
<reference evidence="8 9" key="1">
    <citation type="journal article" date="2015" name="Genome Announc.">
        <title>Complete Genome Sequence of Pelosinus fermentans JBW45, a Member of a Remarkably Competitive Group of Negativicutes in the Firmicutes Phylum.</title>
        <authorList>
            <person name="De Leon K.B."/>
            <person name="Utturkar S.M."/>
            <person name="Camilleri L.B."/>
            <person name="Elias D.A."/>
            <person name="Arkin A.P."/>
            <person name="Fields M.W."/>
            <person name="Brown S.D."/>
            <person name="Wall J.D."/>
        </authorList>
    </citation>
    <scope>NUCLEOTIDE SEQUENCE [LARGE SCALE GENOMIC DNA]</scope>
    <source>
        <strain evidence="8 9">JBW45</strain>
    </source>
</reference>
<dbReference type="PROSITE" id="PS50850">
    <property type="entry name" value="MFS"/>
    <property type="match status" value="1"/>
</dbReference>
<reference evidence="9" key="2">
    <citation type="submission" date="2015-02" db="EMBL/GenBank/DDBJ databases">
        <title>Complete Genome Sequence of Pelosinus fermentans JBW45.</title>
        <authorList>
            <person name="De Leon K.B."/>
            <person name="Utturkar S.M."/>
            <person name="Camilleri L.B."/>
            <person name="Arkin A.P."/>
            <person name="Fields M.W."/>
            <person name="Brown S.D."/>
            <person name="Wall J.D."/>
        </authorList>
    </citation>
    <scope>NUCLEOTIDE SEQUENCE [LARGE SCALE GENOMIC DNA]</scope>
    <source>
        <strain evidence="9">JBW45</strain>
    </source>
</reference>
<feature type="transmembrane region" description="Helical" evidence="6">
    <location>
        <begin position="97"/>
        <end position="118"/>
    </location>
</feature>
<dbReference type="InterPro" id="IPR005828">
    <property type="entry name" value="MFS_sugar_transport-like"/>
</dbReference>
<evidence type="ECO:0000256" key="2">
    <source>
        <dbReference type="ARBA" id="ARBA00022448"/>
    </source>
</evidence>
<protein>
    <submittedName>
        <fullName evidence="8">General substrate transporter</fullName>
    </submittedName>
</protein>
<dbReference type="KEGG" id="pft:JBW_03123"/>
<feature type="transmembrane region" description="Helical" evidence="6">
    <location>
        <begin position="408"/>
        <end position="426"/>
    </location>
</feature>
<comment type="subcellular location">
    <subcellularLocation>
        <location evidence="1">Cell membrane</location>
        <topology evidence="1">Multi-pass membrane protein</topology>
    </subcellularLocation>
</comment>
<dbReference type="GO" id="GO:0022857">
    <property type="term" value="F:transmembrane transporter activity"/>
    <property type="evidence" value="ECO:0007669"/>
    <property type="project" value="InterPro"/>
</dbReference>
<evidence type="ECO:0000256" key="5">
    <source>
        <dbReference type="ARBA" id="ARBA00023136"/>
    </source>
</evidence>
<evidence type="ECO:0000313" key="8">
    <source>
        <dbReference type="EMBL" id="AJQ28464.1"/>
    </source>
</evidence>
<dbReference type="STRING" id="1192197.JBW_03123"/>
<keyword evidence="2" id="KW-0813">Transport</keyword>
<dbReference type="PANTHER" id="PTHR23511:SF34">
    <property type="entry name" value="SYNAPTIC VESICLE GLYCOPROTEIN 2"/>
    <property type="match status" value="1"/>
</dbReference>
<dbReference type="InterPro" id="IPR020846">
    <property type="entry name" value="MFS_dom"/>
</dbReference>
<dbReference type="EMBL" id="CP010978">
    <property type="protein sequence ID" value="AJQ28464.1"/>
    <property type="molecule type" value="Genomic_DNA"/>
</dbReference>
<feature type="transmembrane region" description="Helical" evidence="6">
    <location>
        <begin position="432"/>
        <end position="452"/>
    </location>
</feature>
<evidence type="ECO:0000256" key="4">
    <source>
        <dbReference type="ARBA" id="ARBA00022989"/>
    </source>
</evidence>
<feature type="transmembrane region" description="Helical" evidence="6">
    <location>
        <begin position="312"/>
        <end position="334"/>
    </location>
</feature>
<feature type="transmembrane region" description="Helical" evidence="6">
    <location>
        <begin position="341"/>
        <end position="361"/>
    </location>
</feature>
<feature type="domain" description="Major facilitator superfamily (MFS) profile" evidence="7">
    <location>
        <begin position="33"/>
        <end position="455"/>
    </location>
</feature>
<dbReference type="SUPFAM" id="SSF103473">
    <property type="entry name" value="MFS general substrate transporter"/>
    <property type="match status" value="1"/>
</dbReference>
<evidence type="ECO:0000259" key="7">
    <source>
        <dbReference type="PROSITE" id="PS50850"/>
    </source>
</evidence>
<evidence type="ECO:0000256" key="3">
    <source>
        <dbReference type="ARBA" id="ARBA00022692"/>
    </source>
</evidence>
<dbReference type="PROSITE" id="PS00217">
    <property type="entry name" value="SUGAR_TRANSPORT_2"/>
    <property type="match status" value="1"/>
</dbReference>
<feature type="transmembrane region" description="Helical" evidence="6">
    <location>
        <begin position="124"/>
        <end position="145"/>
    </location>
</feature>
<sequence length="464" mass="51190">MMTDSKSISVNIRPENLLARLERLPMTRSLILMRVIVGLATLFDGFDTLAIAFVLPVLIGQWHLAPAEVGAIISIGYIGQLVGALFFGWVAQRWGRLNSLLITILIFASMSFACIYAWGPIALMVFRFIQGIGTGGEVPVASAYINEFIGANKRGKFFLLYEVLFPIGLMMAAVAGYFVIPAYGWQAMFIIGAIPAVVTLPLRFFMPESPRWLISQGRIAEATAIIERLEREAEKAGQPLSPVQEDVCIAQSTTKAKEEKGNWTELFSSFYRPRTLMIWVLWLAAYMINNGLATWLPTLYKTVFKLPLDTSLFYSSCTQAFGVAASILCAFYIDKVGRRKWYIAAFSLSIIPLTIMSVMGVVSPTQAWFFCTLVYACLQTITFSLYLYSAELYPTRIRAIGNGFGSAWLRLGSAAGPMIVGNLVAAGGISSVFSVFAGVAFIAAIVCWRFMIETKGRVLEEISP</sequence>
<keyword evidence="4 6" id="KW-1133">Transmembrane helix</keyword>
<name>I9NV88_9FIRM</name>
<feature type="transmembrane region" description="Helical" evidence="6">
    <location>
        <begin position="31"/>
        <end position="59"/>
    </location>
</feature>
<dbReference type="InterPro" id="IPR005829">
    <property type="entry name" value="Sugar_transporter_CS"/>
</dbReference>
<dbReference type="PANTHER" id="PTHR23511">
    <property type="entry name" value="SYNAPTIC VESICLE GLYCOPROTEIN 2"/>
    <property type="match status" value="1"/>
</dbReference>
<dbReference type="Pfam" id="PF00083">
    <property type="entry name" value="Sugar_tr"/>
    <property type="match status" value="1"/>
</dbReference>
<gene>
    <name evidence="8" type="ORF">JBW_03123</name>
</gene>
<keyword evidence="3 6" id="KW-0812">Transmembrane</keyword>
<feature type="transmembrane region" description="Helical" evidence="6">
    <location>
        <begin position="71"/>
        <end position="90"/>
    </location>
</feature>